<dbReference type="Proteomes" id="UP001291653">
    <property type="component" value="Unassembled WGS sequence"/>
</dbReference>
<reference evidence="3 4" key="1">
    <citation type="submission" date="2022-10" db="EMBL/GenBank/DDBJ databases">
        <title>Draft genome sequence of Streptomyces sp. YSPA8.</title>
        <authorList>
            <person name="Moriuchi R."/>
            <person name="Dohra H."/>
            <person name="Yamamura H."/>
            <person name="Kodani S."/>
        </authorList>
    </citation>
    <scope>NUCLEOTIDE SEQUENCE [LARGE SCALE GENOMIC DNA]</scope>
    <source>
        <strain evidence="3 4">YSPA8</strain>
    </source>
</reference>
<name>A0ABQ5NYH1_9ACTN</name>
<dbReference type="RefSeq" id="WP_323447084.1">
    <property type="nucleotide sequence ID" value="NZ_BSBI01000004.1"/>
</dbReference>
<feature type="compositionally biased region" description="Low complexity" evidence="1">
    <location>
        <begin position="150"/>
        <end position="171"/>
    </location>
</feature>
<proteinExistence type="predicted"/>
<accession>A0ABQ5NYH1</accession>
<sequence>MEPIVYRNRDRRRTVLWSVAFFLWGAISLARLLRGTEPDFLHVLGVAWLVILPFVLPVSFGSIAVDDMGITARRVIRRRYAWRDISGITVEERTGRGNGAYRIVLSRPGRRPRVLPAPYVDIRASRVWYEELLTQAEQLRARHRAALEAAGGTDGTDSANGAAAGGAAVDGTEADGAEAGRGPQVV</sequence>
<evidence type="ECO:0000256" key="1">
    <source>
        <dbReference type="SAM" id="MobiDB-lite"/>
    </source>
</evidence>
<feature type="transmembrane region" description="Helical" evidence="2">
    <location>
        <begin position="40"/>
        <end position="65"/>
    </location>
</feature>
<evidence type="ECO:0000256" key="2">
    <source>
        <dbReference type="SAM" id="Phobius"/>
    </source>
</evidence>
<keyword evidence="2" id="KW-0472">Membrane</keyword>
<gene>
    <name evidence="3" type="ORF">SYYSPA8_11910</name>
</gene>
<protein>
    <submittedName>
        <fullName evidence="3">PH domain-containing protein</fullName>
    </submittedName>
</protein>
<comment type="caution">
    <text evidence="3">The sequence shown here is derived from an EMBL/GenBank/DDBJ whole genome shotgun (WGS) entry which is preliminary data.</text>
</comment>
<feature type="transmembrane region" description="Helical" evidence="2">
    <location>
        <begin position="15"/>
        <end position="34"/>
    </location>
</feature>
<organism evidence="3 4">
    <name type="scientific">Streptomyces yaizuensis</name>
    <dbReference type="NCBI Taxonomy" id="2989713"/>
    <lineage>
        <taxon>Bacteria</taxon>
        <taxon>Bacillati</taxon>
        <taxon>Actinomycetota</taxon>
        <taxon>Actinomycetes</taxon>
        <taxon>Kitasatosporales</taxon>
        <taxon>Streptomycetaceae</taxon>
        <taxon>Streptomyces</taxon>
    </lineage>
</organism>
<evidence type="ECO:0000313" key="3">
    <source>
        <dbReference type="EMBL" id="GLF95001.1"/>
    </source>
</evidence>
<keyword evidence="4" id="KW-1185">Reference proteome</keyword>
<keyword evidence="2" id="KW-0812">Transmembrane</keyword>
<keyword evidence="2" id="KW-1133">Transmembrane helix</keyword>
<feature type="region of interest" description="Disordered" evidence="1">
    <location>
        <begin position="150"/>
        <end position="186"/>
    </location>
</feature>
<evidence type="ECO:0000313" key="4">
    <source>
        <dbReference type="Proteomes" id="UP001291653"/>
    </source>
</evidence>
<dbReference type="EMBL" id="BSBI01000004">
    <property type="protein sequence ID" value="GLF95001.1"/>
    <property type="molecule type" value="Genomic_DNA"/>
</dbReference>